<keyword evidence="1" id="KW-0238">DNA-binding</keyword>
<evidence type="ECO:0000256" key="1">
    <source>
        <dbReference type="ARBA" id="ARBA00023125"/>
    </source>
</evidence>
<reference evidence="3" key="1">
    <citation type="submission" date="2021-01" db="EMBL/GenBank/DDBJ databases">
        <title>Genomic Encyclopedia of Type Strains, Phase IV (KMG-IV): sequencing the most valuable type-strain genomes for metagenomic binning, comparative biology and taxonomic classification.</title>
        <authorList>
            <person name="Goeker M."/>
        </authorList>
    </citation>
    <scope>NUCLEOTIDE SEQUENCE</scope>
    <source>
        <strain evidence="3">DSM 21943</strain>
    </source>
</reference>
<dbReference type="InterPro" id="IPR010982">
    <property type="entry name" value="Lambda_DNA-bd_dom_sf"/>
</dbReference>
<dbReference type="PROSITE" id="PS50943">
    <property type="entry name" value="HTH_CROC1"/>
    <property type="match status" value="1"/>
</dbReference>
<dbReference type="CDD" id="cd00093">
    <property type="entry name" value="HTH_XRE"/>
    <property type="match status" value="1"/>
</dbReference>
<keyword evidence="4" id="KW-1185">Reference proteome</keyword>
<name>A0ABS2SV62_9BACI</name>
<dbReference type="EMBL" id="JAFBCV010000008">
    <property type="protein sequence ID" value="MBM7839402.1"/>
    <property type="molecule type" value="Genomic_DNA"/>
</dbReference>
<accession>A0ABS2SV62</accession>
<sequence length="73" mass="8587">MSNLFSNRVKKLRKEHKTPQKEIADALGISTRAYRFYESGDRFPDFQGLLILADFYDVSLDYLAGRSDIRERR</sequence>
<gene>
    <name evidence="3" type="ORF">JOC54_002682</name>
</gene>
<evidence type="ECO:0000259" key="2">
    <source>
        <dbReference type="PROSITE" id="PS50943"/>
    </source>
</evidence>
<proteinExistence type="predicted"/>
<dbReference type="PANTHER" id="PTHR46558:SF14">
    <property type="entry name" value="HTH-TYPE TRANSCRIPTIONAL REGULATOR ANSR"/>
    <property type="match status" value="1"/>
</dbReference>
<dbReference type="Proteomes" id="UP001179280">
    <property type="component" value="Unassembled WGS sequence"/>
</dbReference>
<evidence type="ECO:0000313" key="4">
    <source>
        <dbReference type="Proteomes" id="UP001179280"/>
    </source>
</evidence>
<dbReference type="PANTHER" id="PTHR46558">
    <property type="entry name" value="TRACRIPTIONAL REGULATORY PROTEIN-RELATED-RELATED"/>
    <property type="match status" value="1"/>
</dbReference>
<organism evidence="3 4">
    <name type="scientific">Shouchella xiaoxiensis</name>
    <dbReference type="NCBI Taxonomy" id="766895"/>
    <lineage>
        <taxon>Bacteria</taxon>
        <taxon>Bacillati</taxon>
        <taxon>Bacillota</taxon>
        <taxon>Bacilli</taxon>
        <taxon>Bacillales</taxon>
        <taxon>Bacillaceae</taxon>
        <taxon>Shouchella</taxon>
    </lineage>
</organism>
<feature type="domain" description="HTH cro/C1-type" evidence="2">
    <location>
        <begin position="9"/>
        <end position="63"/>
    </location>
</feature>
<dbReference type="RefSeq" id="WP_204466654.1">
    <property type="nucleotide sequence ID" value="NZ_JAFBCV010000008.1"/>
</dbReference>
<dbReference type="SMART" id="SM00530">
    <property type="entry name" value="HTH_XRE"/>
    <property type="match status" value="1"/>
</dbReference>
<dbReference type="InterPro" id="IPR001387">
    <property type="entry name" value="Cro/C1-type_HTH"/>
</dbReference>
<dbReference type="Gene3D" id="1.10.260.40">
    <property type="entry name" value="lambda repressor-like DNA-binding domains"/>
    <property type="match status" value="1"/>
</dbReference>
<dbReference type="SUPFAM" id="SSF47413">
    <property type="entry name" value="lambda repressor-like DNA-binding domains"/>
    <property type="match status" value="1"/>
</dbReference>
<protein>
    <submittedName>
        <fullName evidence="3">Transcriptional regulator with XRE-family HTH domain</fullName>
    </submittedName>
</protein>
<comment type="caution">
    <text evidence="3">The sequence shown here is derived from an EMBL/GenBank/DDBJ whole genome shotgun (WGS) entry which is preliminary data.</text>
</comment>
<dbReference type="Pfam" id="PF01381">
    <property type="entry name" value="HTH_3"/>
    <property type="match status" value="1"/>
</dbReference>
<evidence type="ECO:0000313" key="3">
    <source>
        <dbReference type="EMBL" id="MBM7839402.1"/>
    </source>
</evidence>